<dbReference type="RefSeq" id="WP_112142375.1">
    <property type="nucleotide sequence ID" value="NZ_PGTO01000002.1"/>
</dbReference>
<dbReference type="AlphaFoldDB" id="A0A364P1Y9"/>
<proteinExistence type="predicted"/>
<dbReference type="OrthoDB" id="7358318at2"/>
<dbReference type="Proteomes" id="UP000251075">
    <property type="component" value="Unassembled WGS sequence"/>
</dbReference>
<keyword evidence="2" id="KW-1185">Reference proteome</keyword>
<comment type="caution">
    <text evidence="1">The sequence shown here is derived from an EMBL/GenBank/DDBJ whole genome shotgun (WGS) entry which is preliminary data.</text>
</comment>
<accession>A0A364P1Y9</accession>
<evidence type="ECO:0000313" key="1">
    <source>
        <dbReference type="EMBL" id="RAU23177.1"/>
    </source>
</evidence>
<dbReference type="EMBL" id="PGTO01000002">
    <property type="protein sequence ID" value="RAU23177.1"/>
    <property type="molecule type" value="Genomic_DNA"/>
</dbReference>
<gene>
    <name evidence="1" type="ORF">CU669_03175</name>
</gene>
<sequence length="113" mass="12789">MAAAEGDIVLDEDQQTLYDEMCFAIDALDDGIALMHRTQDFVNLLLRRADDVALRDQTLAEVSRFFLGVIKAADLSPEYRIRRLKLFAKASVELLISKRPQVERNAVEPEATH</sequence>
<organism evidence="1 2">
    <name type="scientific">Paramagnetospirillum kuznetsovii</name>
    <dbReference type="NCBI Taxonomy" id="2053833"/>
    <lineage>
        <taxon>Bacteria</taxon>
        <taxon>Pseudomonadati</taxon>
        <taxon>Pseudomonadota</taxon>
        <taxon>Alphaproteobacteria</taxon>
        <taxon>Rhodospirillales</taxon>
        <taxon>Magnetospirillaceae</taxon>
        <taxon>Paramagnetospirillum</taxon>
    </lineage>
</organism>
<evidence type="ECO:0000313" key="2">
    <source>
        <dbReference type="Proteomes" id="UP000251075"/>
    </source>
</evidence>
<reference evidence="1 2" key="1">
    <citation type="submission" date="2017-11" db="EMBL/GenBank/DDBJ databases">
        <title>Draft genome sequence of magnetotactic bacterium Magnetospirillum kuznetsovii LBB-42.</title>
        <authorList>
            <person name="Grouzdev D.S."/>
            <person name="Rysina M.S."/>
            <person name="Baslerov R.V."/>
            <person name="Koziaeva V."/>
        </authorList>
    </citation>
    <scope>NUCLEOTIDE SEQUENCE [LARGE SCALE GENOMIC DNA]</scope>
    <source>
        <strain evidence="1 2">LBB-42</strain>
    </source>
</reference>
<protein>
    <submittedName>
        <fullName evidence="1">Uncharacterized protein</fullName>
    </submittedName>
</protein>
<name>A0A364P1Y9_9PROT</name>